<evidence type="ECO:0000313" key="8">
    <source>
        <dbReference type="Proteomes" id="UP000236723"/>
    </source>
</evidence>
<accession>A0A1H6DKL4</accession>
<dbReference type="GO" id="GO:0008168">
    <property type="term" value="F:methyltransferase activity"/>
    <property type="evidence" value="ECO:0007669"/>
    <property type="project" value="UniProtKB-UniRule"/>
</dbReference>
<dbReference type="SUPFAM" id="SSF53335">
    <property type="entry name" value="S-adenosyl-L-methionine-dependent methyltransferases"/>
    <property type="match status" value="1"/>
</dbReference>
<comment type="similarity">
    <text evidence="2 6">Belongs to the UPF0677 family.</text>
</comment>
<dbReference type="InterPro" id="IPR007213">
    <property type="entry name" value="Ppm1/Ppm2/Tcmp"/>
</dbReference>
<reference evidence="8" key="1">
    <citation type="submission" date="2016-10" db="EMBL/GenBank/DDBJ databases">
        <authorList>
            <person name="Varghese N."/>
            <person name="Submissions S."/>
        </authorList>
    </citation>
    <scope>NUCLEOTIDE SEQUENCE [LARGE SCALE GENOMIC DNA]</scope>
    <source>
        <strain evidence="8">DSM 43163</strain>
    </source>
</reference>
<name>A0A1H6DKL4_9ACTN</name>
<dbReference type="Pfam" id="PF04072">
    <property type="entry name" value="LCM"/>
    <property type="match status" value="1"/>
</dbReference>
<dbReference type="Gene3D" id="3.40.50.150">
    <property type="entry name" value="Vaccinia Virus protein VP39"/>
    <property type="match status" value="1"/>
</dbReference>
<evidence type="ECO:0000313" key="7">
    <source>
        <dbReference type="EMBL" id="SEG85880.1"/>
    </source>
</evidence>
<organism evidence="7 8">
    <name type="scientific">Thermomonospora echinospora</name>
    <dbReference type="NCBI Taxonomy" id="1992"/>
    <lineage>
        <taxon>Bacteria</taxon>
        <taxon>Bacillati</taxon>
        <taxon>Actinomycetota</taxon>
        <taxon>Actinomycetes</taxon>
        <taxon>Streptosporangiales</taxon>
        <taxon>Thermomonosporaceae</taxon>
        <taxon>Thermomonospora</taxon>
    </lineage>
</organism>
<protein>
    <recommendedName>
        <fullName evidence="6">S-adenosyl-L-methionine-dependent methyltransferase</fullName>
        <ecNumber evidence="6">2.1.1.-</ecNumber>
    </recommendedName>
</protein>
<evidence type="ECO:0000256" key="2">
    <source>
        <dbReference type="ARBA" id="ARBA00008138"/>
    </source>
</evidence>
<keyword evidence="3 6" id="KW-0489">Methyltransferase</keyword>
<dbReference type="OrthoDB" id="9806164at2"/>
<dbReference type="InterPro" id="IPR011610">
    <property type="entry name" value="SAM_mthyl_Trfase_ML2640-like"/>
</dbReference>
<dbReference type="PANTHER" id="PTHR43619:SF2">
    <property type="entry name" value="S-ADENOSYL-L-METHIONINE-DEPENDENT METHYLTRANSFERASES SUPERFAMILY PROTEIN"/>
    <property type="match status" value="1"/>
</dbReference>
<dbReference type="EC" id="2.1.1.-" evidence="6"/>
<proteinExistence type="inferred from homology"/>
<evidence type="ECO:0000256" key="5">
    <source>
        <dbReference type="ARBA" id="ARBA00022691"/>
    </source>
</evidence>
<keyword evidence="8" id="KW-1185">Reference proteome</keyword>
<sequence length="293" mass="32910">MDDAVTLRDVSDTALVAAVVRARESARRDPLFRDPYAEALAGERGSRLATGAQLRIISSGVVARTAVYDELITRMVREEGVGRVLNLGAGLDTRPYRLDLPEDLDWVEADLPGILDHKEQVLADARPRCRLTRARVDLSDAAARRRLLDEVSGGPPVLVVCEGLIAYLDADDVTGLARDLAERPALRWWALDMIGPLFVQVAKKIAGRRMERAEASLRFVPQEGAAFFRPLGWEPVDVRSSWVERRRLRREPPLMRAIWTVSPPRTREFFRQQGMFVLLRRAEDTGGAERGHR</sequence>
<dbReference type="EMBL" id="FNVO01000018">
    <property type="protein sequence ID" value="SEG85880.1"/>
    <property type="molecule type" value="Genomic_DNA"/>
</dbReference>
<evidence type="ECO:0000256" key="6">
    <source>
        <dbReference type="RuleBase" id="RU362030"/>
    </source>
</evidence>
<dbReference type="RefSeq" id="WP_103942633.1">
    <property type="nucleotide sequence ID" value="NZ_FNVO01000018.1"/>
</dbReference>
<evidence type="ECO:0000256" key="4">
    <source>
        <dbReference type="ARBA" id="ARBA00022679"/>
    </source>
</evidence>
<gene>
    <name evidence="7" type="ORF">SAMN04489712_11898</name>
</gene>
<dbReference type="GO" id="GO:0032259">
    <property type="term" value="P:methylation"/>
    <property type="evidence" value="ECO:0007669"/>
    <property type="project" value="UniProtKB-KW"/>
</dbReference>
<keyword evidence="5 6" id="KW-0949">S-adenosyl-L-methionine</keyword>
<keyword evidence="4 7" id="KW-0808">Transferase</keyword>
<dbReference type="PANTHER" id="PTHR43619">
    <property type="entry name" value="S-ADENOSYL-L-METHIONINE-DEPENDENT METHYLTRANSFERASE YKTD-RELATED"/>
    <property type="match status" value="1"/>
</dbReference>
<dbReference type="InterPro" id="IPR029063">
    <property type="entry name" value="SAM-dependent_MTases_sf"/>
</dbReference>
<evidence type="ECO:0000256" key="3">
    <source>
        <dbReference type="ARBA" id="ARBA00022603"/>
    </source>
</evidence>
<evidence type="ECO:0000256" key="1">
    <source>
        <dbReference type="ARBA" id="ARBA00003907"/>
    </source>
</evidence>
<dbReference type="NCBIfam" id="TIGR00027">
    <property type="entry name" value="mthyl_TIGR00027"/>
    <property type="match status" value="1"/>
</dbReference>
<comment type="function">
    <text evidence="1 6">Exhibits S-adenosyl-L-methionine-dependent methyltransferase activity.</text>
</comment>
<dbReference type="AlphaFoldDB" id="A0A1H6DKL4"/>
<dbReference type="Proteomes" id="UP000236723">
    <property type="component" value="Unassembled WGS sequence"/>
</dbReference>